<dbReference type="EMBL" id="JAKKPZ010000007">
    <property type="protein sequence ID" value="KAI1718927.1"/>
    <property type="molecule type" value="Genomic_DNA"/>
</dbReference>
<keyword evidence="3" id="KW-1185">Reference proteome</keyword>
<accession>A0AAD4N8V2</accession>
<feature type="transmembrane region" description="Helical" evidence="1">
    <location>
        <begin position="69"/>
        <end position="89"/>
    </location>
</feature>
<sequence>MAKPEGPPLGRELKRMQSNGKLSLKPSKKEDYFQCGFKLHVQSVAIIVAAIGICASVVKLIIWKSYSENVATLVFTVLVLCAHACILCAQQVRIAKLYVPYLVINPICLLLLIRFYIIPLIQLVASLPHLKAVSDQKYTEDSLLIQLAKPIAVLELVIFIVSGIALICFQTVIYRAYHYMTYSRQGSEEVYRNVYFIEPRKRLQRMNTFVA</sequence>
<evidence type="ECO:0000313" key="2">
    <source>
        <dbReference type="EMBL" id="KAI1718927.1"/>
    </source>
</evidence>
<name>A0AAD4N8V2_9BILA</name>
<keyword evidence="1" id="KW-0472">Membrane</keyword>
<comment type="caution">
    <text evidence="2">The sequence shown here is derived from an EMBL/GenBank/DDBJ whole genome shotgun (WGS) entry which is preliminary data.</text>
</comment>
<organism evidence="2 3">
    <name type="scientific">Ditylenchus destructor</name>
    <dbReference type="NCBI Taxonomy" id="166010"/>
    <lineage>
        <taxon>Eukaryota</taxon>
        <taxon>Metazoa</taxon>
        <taxon>Ecdysozoa</taxon>
        <taxon>Nematoda</taxon>
        <taxon>Chromadorea</taxon>
        <taxon>Rhabditida</taxon>
        <taxon>Tylenchina</taxon>
        <taxon>Tylenchomorpha</taxon>
        <taxon>Sphaerularioidea</taxon>
        <taxon>Anguinidae</taxon>
        <taxon>Anguininae</taxon>
        <taxon>Ditylenchus</taxon>
    </lineage>
</organism>
<proteinExistence type="predicted"/>
<evidence type="ECO:0000313" key="3">
    <source>
        <dbReference type="Proteomes" id="UP001201812"/>
    </source>
</evidence>
<dbReference type="Proteomes" id="UP001201812">
    <property type="component" value="Unassembled WGS sequence"/>
</dbReference>
<keyword evidence="1" id="KW-1133">Transmembrane helix</keyword>
<evidence type="ECO:0008006" key="4">
    <source>
        <dbReference type="Google" id="ProtNLM"/>
    </source>
</evidence>
<protein>
    <recommendedName>
        <fullName evidence="4">Transmembrane protein</fullName>
    </recommendedName>
</protein>
<dbReference type="AlphaFoldDB" id="A0AAD4N8V2"/>
<reference evidence="2" key="1">
    <citation type="submission" date="2022-01" db="EMBL/GenBank/DDBJ databases">
        <title>Genome Sequence Resource for Two Populations of Ditylenchus destructor, the Migratory Endoparasitic Phytonematode.</title>
        <authorList>
            <person name="Zhang H."/>
            <person name="Lin R."/>
            <person name="Xie B."/>
        </authorList>
    </citation>
    <scope>NUCLEOTIDE SEQUENCE</scope>
    <source>
        <strain evidence="2">BazhouSP</strain>
    </source>
</reference>
<keyword evidence="1" id="KW-0812">Transmembrane</keyword>
<feature type="transmembrane region" description="Helical" evidence="1">
    <location>
        <begin position="44"/>
        <end position="63"/>
    </location>
</feature>
<feature type="transmembrane region" description="Helical" evidence="1">
    <location>
        <begin position="151"/>
        <end position="174"/>
    </location>
</feature>
<gene>
    <name evidence="2" type="ORF">DdX_06041</name>
</gene>
<feature type="transmembrane region" description="Helical" evidence="1">
    <location>
        <begin position="101"/>
        <end position="125"/>
    </location>
</feature>
<evidence type="ECO:0000256" key="1">
    <source>
        <dbReference type="SAM" id="Phobius"/>
    </source>
</evidence>